<dbReference type="GO" id="GO:0003677">
    <property type="term" value="F:DNA binding"/>
    <property type="evidence" value="ECO:0007669"/>
    <property type="project" value="UniProtKB-KW"/>
</dbReference>
<dbReference type="Proteomes" id="UP000321058">
    <property type="component" value="Unassembled WGS sequence"/>
</dbReference>
<dbReference type="GO" id="GO:0003700">
    <property type="term" value="F:DNA-binding transcription factor activity"/>
    <property type="evidence" value="ECO:0007669"/>
    <property type="project" value="InterPro"/>
</dbReference>
<dbReference type="InterPro" id="IPR008920">
    <property type="entry name" value="TF_FadR/GntR_C"/>
</dbReference>
<dbReference type="InterPro" id="IPR036388">
    <property type="entry name" value="WH-like_DNA-bd_sf"/>
</dbReference>
<dbReference type="EMBL" id="BKAJ01000012">
    <property type="protein sequence ID" value="GEP53506.1"/>
    <property type="molecule type" value="Genomic_DNA"/>
</dbReference>
<evidence type="ECO:0000256" key="1">
    <source>
        <dbReference type="ARBA" id="ARBA00023015"/>
    </source>
</evidence>
<dbReference type="PANTHER" id="PTHR43537">
    <property type="entry name" value="TRANSCRIPTIONAL REGULATOR, GNTR FAMILY"/>
    <property type="match status" value="1"/>
</dbReference>
<keyword evidence="6" id="KW-1185">Reference proteome</keyword>
<reference evidence="5 6" key="1">
    <citation type="submission" date="2019-07" db="EMBL/GenBank/DDBJ databases">
        <title>Whole genome shotgun sequence of Reyranella soli NBRC 108950.</title>
        <authorList>
            <person name="Hosoyama A."/>
            <person name="Uohara A."/>
            <person name="Ohji S."/>
            <person name="Ichikawa N."/>
        </authorList>
    </citation>
    <scope>NUCLEOTIDE SEQUENCE [LARGE SCALE GENOMIC DNA]</scope>
    <source>
        <strain evidence="5 6">NBRC 108950</strain>
    </source>
</reference>
<gene>
    <name evidence="5" type="ORF">RSO01_06720</name>
</gene>
<evidence type="ECO:0000256" key="3">
    <source>
        <dbReference type="ARBA" id="ARBA00023163"/>
    </source>
</evidence>
<dbReference type="InterPro" id="IPR000524">
    <property type="entry name" value="Tscrpt_reg_HTH_GntR"/>
</dbReference>
<dbReference type="SMART" id="SM00345">
    <property type="entry name" value="HTH_GNTR"/>
    <property type="match status" value="1"/>
</dbReference>
<evidence type="ECO:0000313" key="5">
    <source>
        <dbReference type="EMBL" id="GEP53506.1"/>
    </source>
</evidence>
<feature type="domain" description="HTH gntR-type" evidence="4">
    <location>
        <begin position="6"/>
        <end position="73"/>
    </location>
</feature>
<dbReference type="SUPFAM" id="SSF48008">
    <property type="entry name" value="GntR ligand-binding domain-like"/>
    <property type="match status" value="1"/>
</dbReference>
<organism evidence="5 6">
    <name type="scientific">Reyranella soli</name>
    <dbReference type="NCBI Taxonomy" id="1230389"/>
    <lineage>
        <taxon>Bacteria</taxon>
        <taxon>Pseudomonadati</taxon>
        <taxon>Pseudomonadota</taxon>
        <taxon>Alphaproteobacteria</taxon>
        <taxon>Hyphomicrobiales</taxon>
        <taxon>Reyranellaceae</taxon>
        <taxon>Reyranella</taxon>
    </lineage>
</organism>
<dbReference type="Pfam" id="PF07729">
    <property type="entry name" value="FCD"/>
    <property type="match status" value="1"/>
</dbReference>
<keyword evidence="2" id="KW-0238">DNA-binding</keyword>
<dbReference type="Pfam" id="PF00392">
    <property type="entry name" value="GntR"/>
    <property type="match status" value="1"/>
</dbReference>
<sequence length="216" mass="24144">MIQRATGLGEEVYQAIFARLMALRVPPGARITVDGLAREFNVSQTPVREALSRLESEGLVIKTHLVGYSAAPQISHRRFTELYELRLLLEPDAAAKAAATMTDTVLQELTEAAGMMSRAGGADERARYAQFAREDAAFHDKVLTVAGNEMIRETLAHQHTHFHIFRLMFHSRVTEEALGEHAAILDAFARRDPDEAARAMRAHIERSRDRLLPAFN</sequence>
<dbReference type="AlphaFoldDB" id="A0A512N3E6"/>
<name>A0A512N3E6_9HYPH</name>
<dbReference type="SUPFAM" id="SSF46785">
    <property type="entry name" value="Winged helix' DNA-binding domain"/>
    <property type="match status" value="1"/>
</dbReference>
<comment type="caution">
    <text evidence="5">The sequence shown here is derived from an EMBL/GenBank/DDBJ whole genome shotgun (WGS) entry which is preliminary data.</text>
</comment>
<dbReference type="PROSITE" id="PS50949">
    <property type="entry name" value="HTH_GNTR"/>
    <property type="match status" value="1"/>
</dbReference>
<dbReference type="InterPro" id="IPR011711">
    <property type="entry name" value="GntR_C"/>
</dbReference>
<keyword evidence="1" id="KW-0805">Transcription regulation</keyword>
<proteinExistence type="predicted"/>
<dbReference type="PANTHER" id="PTHR43537:SF5">
    <property type="entry name" value="UXU OPERON TRANSCRIPTIONAL REGULATOR"/>
    <property type="match status" value="1"/>
</dbReference>
<dbReference type="SMART" id="SM00895">
    <property type="entry name" value="FCD"/>
    <property type="match status" value="1"/>
</dbReference>
<dbReference type="Gene3D" id="1.20.120.530">
    <property type="entry name" value="GntR ligand-binding domain-like"/>
    <property type="match status" value="1"/>
</dbReference>
<dbReference type="InterPro" id="IPR036390">
    <property type="entry name" value="WH_DNA-bd_sf"/>
</dbReference>
<evidence type="ECO:0000313" key="6">
    <source>
        <dbReference type="Proteomes" id="UP000321058"/>
    </source>
</evidence>
<keyword evidence="3" id="KW-0804">Transcription</keyword>
<dbReference type="Gene3D" id="1.10.10.10">
    <property type="entry name" value="Winged helix-like DNA-binding domain superfamily/Winged helix DNA-binding domain"/>
    <property type="match status" value="1"/>
</dbReference>
<evidence type="ECO:0000259" key="4">
    <source>
        <dbReference type="PROSITE" id="PS50949"/>
    </source>
</evidence>
<protein>
    <submittedName>
        <fullName evidence="5">GntR family transcriptional regulator</fullName>
    </submittedName>
</protein>
<evidence type="ECO:0000256" key="2">
    <source>
        <dbReference type="ARBA" id="ARBA00023125"/>
    </source>
</evidence>
<accession>A0A512N3E6</accession>